<accession>A0A4D6N4R4</accession>
<dbReference type="EMBL" id="CP039353">
    <property type="protein sequence ID" value="QCE05703.1"/>
    <property type="molecule type" value="Genomic_DNA"/>
</dbReference>
<evidence type="ECO:0000313" key="5">
    <source>
        <dbReference type="Proteomes" id="UP000501690"/>
    </source>
</evidence>
<feature type="domain" description="C2H2-type" evidence="2">
    <location>
        <begin position="164"/>
        <end position="185"/>
    </location>
</feature>
<feature type="region of interest" description="Disordered" evidence="1">
    <location>
        <begin position="105"/>
        <end position="160"/>
    </location>
</feature>
<dbReference type="EMBL" id="CP039353">
    <property type="protein sequence ID" value="QCE08783.1"/>
    <property type="molecule type" value="Genomic_DNA"/>
</dbReference>
<dbReference type="AlphaFoldDB" id="A0A4D6N4R4"/>
<evidence type="ECO:0000256" key="1">
    <source>
        <dbReference type="SAM" id="MobiDB-lite"/>
    </source>
</evidence>
<feature type="compositionally biased region" description="Basic and acidic residues" evidence="1">
    <location>
        <begin position="123"/>
        <end position="151"/>
    </location>
</feature>
<feature type="compositionally biased region" description="Polar residues" evidence="1">
    <location>
        <begin position="105"/>
        <end position="114"/>
    </location>
</feature>
<protein>
    <recommendedName>
        <fullName evidence="2">C2H2-type domain-containing protein</fullName>
    </recommendedName>
</protein>
<evidence type="ECO:0000259" key="2">
    <source>
        <dbReference type="PROSITE" id="PS00028"/>
    </source>
</evidence>
<keyword evidence="5" id="KW-1185">Reference proteome</keyword>
<organism evidence="4 5">
    <name type="scientific">Vigna unguiculata</name>
    <name type="common">Cowpea</name>
    <dbReference type="NCBI Taxonomy" id="3917"/>
    <lineage>
        <taxon>Eukaryota</taxon>
        <taxon>Viridiplantae</taxon>
        <taxon>Streptophyta</taxon>
        <taxon>Embryophyta</taxon>
        <taxon>Tracheophyta</taxon>
        <taxon>Spermatophyta</taxon>
        <taxon>Magnoliopsida</taxon>
        <taxon>eudicotyledons</taxon>
        <taxon>Gunneridae</taxon>
        <taxon>Pentapetalae</taxon>
        <taxon>rosids</taxon>
        <taxon>fabids</taxon>
        <taxon>Fabales</taxon>
        <taxon>Fabaceae</taxon>
        <taxon>Papilionoideae</taxon>
        <taxon>50 kb inversion clade</taxon>
        <taxon>NPAAA clade</taxon>
        <taxon>indigoferoid/millettioid clade</taxon>
        <taxon>Phaseoleae</taxon>
        <taxon>Vigna</taxon>
    </lineage>
</organism>
<dbReference type="PROSITE" id="PS00028">
    <property type="entry name" value="ZINC_FINGER_C2H2_1"/>
    <property type="match status" value="1"/>
</dbReference>
<evidence type="ECO:0000313" key="4">
    <source>
        <dbReference type="EMBL" id="QCE08783.1"/>
    </source>
</evidence>
<dbReference type="InterPro" id="IPR013087">
    <property type="entry name" value="Znf_C2H2_type"/>
</dbReference>
<sequence>MPYPFWMRGNTQLGLNQRVNHPTTKQRSWVNVHPRETPHVAPPLPPPPPIVTNVKASDLLKEQLLRVPALARVLGGTWSRTTAGAQPAPPLRPRLHRFLDDFGTEATQKSTPQKPSEAATVINKEKEEAEKKKESEKKKEAEAEKKYDGRIHSNPHKKNGPYTCPKCKGVFETSQRFASHVSSIHYKFESKIERKKRLMARYYKRNPRVEWVNGKPTIVWGNSKNTSVIAPPPPQAPPPRVLVPKTECVVEELLPPPPGFGKPIPPPPGFEKVNYAIPGFHLPFGFHHPFPFGFHQKLPVAAPPRGVQIKLEIQ</sequence>
<reference evidence="4 5" key="1">
    <citation type="submission" date="2019-04" db="EMBL/GenBank/DDBJ databases">
        <title>An improved genome assembly and genetic linkage map for asparagus bean, Vigna unguiculata ssp. sesquipedialis.</title>
        <authorList>
            <person name="Xia Q."/>
            <person name="Zhang R."/>
            <person name="Dong Y."/>
        </authorList>
    </citation>
    <scope>NUCLEOTIDE SEQUENCE [LARGE SCALE GENOMIC DNA]</scope>
    <source>
        <tissue evidence="4">Leaf</tissue>
    </source>
</reference>
<gene>
    <name evidence="4" type="ORF">DEO72_LG9g3814</name>
    <name evidence="3" type="ORF">DEO72_LG9g708</name>
</gene>
<evidence type="ECO:0000313" key="3">
    <source>
        <dbReference type="EMBL" id="QCE05703.1"/>
    </source>
</evidence>
<dbReference type="Proteomes" id="UP000501690">
    <property type="component" value="Linkage Group LG9"/>
</dbReference>
<name>A0A4D6N4R4_VIGUN</name>
<proteinExistence type="predicted"/>